<dbReference type="Proteomes" id="UP000284548">
    <property type="component" value="Unassembled WGS sequence"/>
</dbReference>
<protein>
    <submittedName>
        <fullName evidence="1">Uncharacterized protein</fullName>
    </submittedName>
</protein>
<comment type="caution">
    <text evidence="1">The sequence shown here is derived from an EMBL/GenBank/DDBJ whole genome shotgun (WGS) entry which is preliminary data.</text>
</comment>
<sequence>MKYKDSRCYYIQERDADLLRAYKEIINVRDNIRLSEIEEKLAQSPSRRFWVSEDRAYIVILDLLKGKPLDNMIPTRKEMYQEIFRRFQIHKSNEPYLSNMDIIKRVCAEKAPSFYLTPQSIHVILSRVRKEEKQRCYERRKRRLRFMLGTL</sequence>
<evidence type="ECO:0000313" key="1">
    <source>
        <dbReference type="EMBL" id="RHH81449.1"/>
    </source>
</evidence>
<gene>
    <name evidence="1" type="ORF">DW192_10335</name>
</gene>
<dbReference type="RefSeq" id="WP_118255144.1">
    <property type="nucleotide sequence ID" value="NZ_QRKB01000025.1"/>
</dbReference>
<name>A0A3R6EYM4_9BACT</name>
<evidence type="ECO:0000313" key="2">
    <source>
        <dbReference type="Proteomes" id="UP000284548"/>
    </source>
</evidence>
<dbReference type="AlphaFoldDB" id="A0A3R6EYM4"/>
<accession>A0A3R6EYM4</accession>
<dbReference type="EMBL" id="QRKB01000025">
    <property type="protein sequence ID" value="RHH81449.1"/>
    <property type="molecule type" value="Genomic_DNA"/>
</dbReference>
<organism evidence="1 2">
    <name type="scientific">Segatella copri</name>
    <dbReference type="NCBI Taxonomy" id="165179"/>
    <lineage>
        <taxon>Bacteria</taxon>
        <taxon>Pseudomonadati</taxon>
        <taxon>Bacteroidota</taxon>
        <taxon>Bacteroidia</taxon>
        <taxon>Bacteroidales</taxon>
        <taxon>Prevotellaceae</taxon>
        <taxon>Segatella</taxon>
    </lineage>
</organism>
<proteinExistence type="predicted"/>
<reference evidence="1 2" key="1">
    <citation type="submission" date="2018-08" db="EMBL/GenBank/DDBJ databases">
        <title>A genome reference for cultivated species of the human gut microbiota.</title>
        <authorList>
            <person name="Zou Y."/>
            <person name="Xue W."/>
            <person name="Luo G."/>
        </authorList>
    </citation>
    <scope>NUCLEOTIDE SEQUENCE [LARGE SCALE GENOMIC DNA]</scope>
    <source>
        <strain evidence="1 2">AM16-54</strain>
    </source>
</reference>